<dbReference type="OrthoDB" id="239260at2"/>
<evidence type="ECO:0000256" key="1">
    <source>
        <dbReference type="ARBA" id="ARBA00004496"/>
    </source>
</evidence>
<organism evidence="6">
    <name type="scientific">Candidatus Berkiella aquae</name>
    <dbReference type="NCBI Taxonomy" id="295108"/>
    <lineage>
        <taxon>Bacteria</taxon>
        <taxon>Pseudomonadati</taxon>
        <taxon>Pseudomonadota</taxon>
        <taxon>Gammaproteobacteria</taxon>
        <taxon>Candidatus Berkiellales</taxon>
        <taxon>Candidatus Berkiellaceae</taxon>
        <taxon>Candidatus Berkiella</taxon>
    </lineage>
</organism>
<dbReference type="SUPFAM" id="SSF52402">
    <property type="entry name" value="Adenine nucleotide alpha hydrolases-like"/>
    <property type="match status" value="2"/>
</dbReference>
<feature type="domain" description="UspA" evidence="5">
    <location>
        <begin position="171"/>
        <end position="299"/>
    </location>
</feature>
<dbReference type="PATRIC" id="fig|1590043.3.peg.2834"/>
<gene>
    <name evidence="6" type="primary">uspE</name>
    <name evidence="7" type="ORF">HT99x_000255</name>
    <name evidence="6" type="ORF">HT99x_02787</name>
</gene>
<reference evidence="7" key="3">
    <citation type="submission" date="2021-06" db="EMBL/GenBank/DDBJ databases">
        <title>Genomic Description and Analysis of Intracellular Bacteria, Candidatus Berkiella cookevillensis and Candidatus Berkiella aquae.</title>
        <authorList>
            <person name="Kidane D.T."/>
            <person name="Mehari Y.T."/>
            <person name="Rice F.C."/>
            <person name="Arivett B.A."/>
            <person name="Farone A.L."/>
            <person name="Berk S.G."/>
            <person name="Farone M.B."/>
        </authorList>
    </citation>
    <scope>NUCLEOTIDE SEQUENCE</scope>
    <source>
        <strain evidence="7">HT99</strain>
    </source>
</reference>
<comment type="function">
    <text evidence="4">Required for resistance to DNA-damaging agents.</text>
</comment>
<dbReference type="AlphaFoldDB" id="A0A0Q9YFW6"/>
<evidence type="ECO:0000259" key="5">
    <source>
        <dbReference type="Pfam" id="PF00582"/>
    </source>
</evidence>
<comment type="caution">
    <text evidence="6">The sequence shown here is derived from an EMBL/GenBank/DDBJ whole genome shotgun (WGS) entry which is preliminary data.</text>
</comment>
<dbReference type="InterPro" id="IPR006016">
    <property type="entry name" value="UspA"/>
</dbReference>
<dbReference type="PANTHER" id="PTHR47892">
    <property type="entry name" value="UNIVERSAL STRESS PROTEIN E"/>
    <property type="match status" value="1"/>
</dbReference>
<accession>A0A0Q9YFW6</accession>
<sequence>MQQFQHILFVSHGIEHDLNAMKQALSLAHNNQAQLNILIVTPPFPRALDAYKTAYQQALVEKLQKSAISLQAELGIHISQAIDIAFETTKPQEIHIIQRVIREGYDLLIKAVESNDENEGFKALDMELVRKCPCPVWLFRARNPLLETARVAVAIDPEIEEKREEELSIKLLQVADSLSATLKSELSIITCWDYPLENTLRNSPFIGIEPEHIETIVHEQDINHRKSLDFLINQANLVGPMQIYHKRGLPDMVIPQLITELNIDVLIMGTIGRTGIPGFIIGNTAENVLQKISCSLLALKPNGFISPVKSS</sequence>
<reference evidence="6" key="1">
    <citation type="submission" date="2015-09" db="EMBL/GenBank/DDBJ databases">
        <title>Draft Genome Sequences of Two Novel Amoeba-resistant Intranuclear Bacteria, Candidatus Berkiella cookevillensis and Candidatus Berkiella aquae.</title>
        <authorList>
            <person name="Mehari Y.T."/>
            <person name="Arivett B.A."/>
            <person name="Farone A.L."/>
            <person name="Gunderson J.H."/>
            <person name="Farone M.B."/>
        </authorList>
    </citation>
    <scope>NUCLEOTIDE SEQUENCE [LARGE SCALE GENOMIC DNA]</scope>
    <source>
        <strain evidence="6">HT99</strain>
    </source>
</reference>
<evidence type="ECO:0000256" key="4">
    <source>
        <dbReference type="ARBA" id="ARBA00037131"/>
    </source>
</evidence>
<evidence type="ECO:0000313" key="7">
    <source>
        <dbReference type="EMBL" id="MCS5709849.1"/>
    </source>
</evidence>
<dbReference type="PANTHER" id="PTHR47892:SF1">
    <property type="entry name" value="UNIVERSAL STRESS PROTEIN E"/>
    <property type="match status" value="1"/>
</dbReference>
<name>A0A0Q9YFW6_9GAMM</name>
<dbReference type="STRING" id="295108.HT99x_02787"/>
<evidence type="ECO:0000256" key="3">
    <source>
        <dbReference type="ARBA" id="ARBA00022490"/>
    </source>
</evidence>
<proteinExistence type="inferred from homology"/>
<dbReference type="Proteomes" id="UP000051497">
    <property type="component" value="Unassembled WGS sequence"/>
</dbReference>
<dbReference type="EMBL" id="LKAJ01000016">
    <property type="protein sequence ID" value="KRG19413.1"/>
    <property type="molecule type" value="Genomic_DNA"/>
</dbReference>
<evidence type="ECO:0000313" key="8">
    <source>
        <dbReference type="Proteomes" id="UP000051497"/>
    </source>
</evidence>
<dbReference type="GO" id="GO:0005737">
    <property type="term" value="C:cytoplasm"/>
    <property type="evidence" value="ECO:0007669"/>
    <property type="project" value="UniProtKB-SubCell"/>
</dbReference>
<dbReference type="RefSeq" id="WP_075067386.1">
    <property type="nucleotide sequence ID" value="NZ_LKAJ02000001.1"/>
</dbReference>
<protein>
    <submittedName>
        <fullName evidence="6 7">Universal stress protein</fullName>
    </submittedName>
</protein>
<dbReference type="Gene3D" id="3.40.50.12370">
    <property type="match status" value="1"/>
</dbReference>
<comment type="subcellular location">
    <subcellularLocation>
        <location evidence="1">Cytoplasm</location>
    </subcellularLocation>
</comment>
<dbReference type="Pfam" id="PF00582">
    <property type="entry name" value="Usp"/>
    <property type="match status" value="2"/>
</dbReference>
<evidence type="ECO:0000256" key="2">
    <source>
        <dbReference type="ARBA" id="ARBA00008791"/>
    </source>
</evidence>
<keyword evidence="8" id="KW-1185">Reference proteome</keyword>
<keyword evidence="3" id="KW-0963">Cytoplasm</keyword>
<comment type="similarity">
    <text evidence="2">Belongs to the universal stress protein A family.</text>
</comment>
<feature type="domain" description="UspA" evidence="5">
    <location>
        <begin position="4"/>
        <end position="140"/>
    </location>
</feature>
<reference evidence="7" key="2">
    <citation type="journal article" date="2016" name="Genome Announc.">
        <title>Draft Genome Sequences of Two Novel Amoeba-Resistant Intranuclear Bacteria, 'Candidatus Berkiella cookevillensis' and 'Candidatus Berkiella aquae'.</title>
        <authorList>
            <person name="Mehari Y.T."/>
            <person name="Arivett B.A."/>
            <person name="Farone A.L."/>
            <person name="Gunderson J.H."/>
            <person name="Farone M.B."/>
        </authorList>
    </citation>
    <scope>NUCLEOTIDE SEQUENCE</scope>
    <source>
        <strain evidence="7">HT99</strain>
    </source>
</reference>
<dbReference type="EMBL" id="LKAJ02000001">
    <property type="protein sequence ID" value="MCS5709849.1"/>
    <property type="molecule type" value="Genomic_DNA"/>
</dbReference>
<evidence type="ECO:0000313" key="6">
    <source>
        <dbReference type="EMBL" id="KRG19413.1"/>
    </source>
</evidence>